<dbReference type="CDD" id="cd07477">
    <property type="entry name" value="Peptidases_S8_Subtilisin_subset"/>
    <property type="match status" value="1"/>
</dbReference>
<dbReference type="PROSITE" id="PS51892">
    <property type="entry name" value="SUBTILASE"/>
    <property type="match status" value="1"/>
</dbReference>
<organism evidence="8 9">
    <name type="scientific">Aeribacillus alveayuensis</name>
    <dbReference type="NCBI Taxonomy" id="279215"/>
    <lineage>
        <taxon>Bacteria</taxon>
        <taxon>Bacillati</taxon>
        <taxon>Bacillota</taxon>
        <taxon>Bacilli</taxon>
        <taxon>Bacillales</taxon>
        <taxon>Bacillaceae</taxon>
        <taxon>Aeribacillus</taxon>
    </lineage>
</organism>
<dbReference type="PRINTS" id="PR00723">
    <property type="entry name" value="SUBTILISIN"/>
</dbReference>
<dbReference type="EC" id="3.4.21.-" evidence="8"/>
<reference evidence="8 9" key="1">
    <citation type="submission" date="2023-07" db="EMBL/GenBank/DDBJ databases">
        <title>Genomic Encyclopedia of Type Strains, Phase IV (KMG-IV): sequencing the most valuable type-strain genomes for metagenomic binning, comparative biology and taxonomic classification.</title>
        <authorList>
            <person name="Goeker M."/>
        </authorList>
    </citation>
    <scope>NUCLEOTIDE SEQUENCE [LARGE SCALE GENOMIC DNA]</scope>
    <source>
        <strain evidence="8 9">DSM 19092</strain>
    </source>
</reference>
<keyword evidence="2 5" id="KW-0645">Protease</keyword>
<evidence type="ECO:0000256" key="2">
    <source>
        <dbReference type="ARBA" id="ARBA00022670"/>
    </source>
</evidence>
<dbReference type="InterPro" id="IPR015500">
    <property type="entry name" value="Peptidase_S8_subtilisin-rel"/>
</dbReference>
<dbReference type="InterPro" id="IPR036852">
    <property type="entry name" value="Peptidase_S8/S53_dom_sf"/>
</dbReference>
<accession>A0ABT9VQ72</accession>
<dbReference type="GO" id="GO:0006508">
    <property type="term" value="P:proteolysis"/>
    <property type="evidence" value="ECO:0007669"/>
    <property type="project" value="UniProtKB-KW"/>
</dbReference>
<dbReference type="SUPFAM" id="SSF52743">
    <property type="entry name" value="Subtilisin-like"/>
    <property type="match status" value="1"/>
</dbReference>
<comment type="similarity">
    <text evidence="1 5 6">Belongs to the peptidase S8 family.</text>
</comment>
<evidence type="ECO:0000256" key="5">
    <source>
        <dbReference type="PROSITE-ProRule" id="PRU01240"/>
    </source>
</evidence>
<keyword evidence="3 5" id="KW-0378">Hydrolase</keyword>
<dbReference type="Pfam" id="PF00082">
    <property type="entry name" value="Peptidase_S8"/>
    <property type="match status" value="1"/>
</dbReference>
<dbReference type="InterPro" id="IPR000209">
    <property type="entry name" value="Peptidase_S8/S53_dom"/>
</dbReference>
<dbReference type="GO" id="GO:0008233">
    <property type="term" value="F:peptidase activity"/>
    <property type="evidence" value="ECO:0007669"/>
    <property type="project" value="UniProtKB-KW"/>
</dbReference>
<dbReference type="PANTHER" id="PTHR43399">
    <property type="entry name" value="SUBTILISIN-RELATED"/>
    <property type="match status" value="1"/>
</dbReference>
<sequence>MLEHKVSLMPYSSVETIDQVKEIPEGIQMVQAPALWREGIKGKGVTIAVLDTGCDIHHPDLKGQIIGGRNFTTDDNGDPRKITDYNGHGTHVAGTIAARENNQGVVGIAPEAKLLILKVLASDPNQRGSATGRYEWIVNAINYAVKQKVDIISMSLGGPSNHPQLYQAIKNAVNQDILVVCAAGNEGDGNDSTDEFSYPGAYNEVISVGAISLNRQSSHFTNSNKEVDVVAPGEKILSTIPNGKYAYLSGTSMATPHISGALALIKQQSEKEFQRKLTEPELYAQLIKRTIPLGYSKSLEGNGLIYLSVPDLLTRIMQNLKRSSFITGMRIW</sequence>
<feature type="active site" description="Charge relay system" evidence="5">
    <location>
        <position position="252"/>
    </location>
</feature>
<dbReference type="RefSeq" id="WP_044747532.1">
    <property type="nucleotide sequence ID" value="NZ_JAUSTR010000010.1"/>
</dbReference>
<evidence type="ECO:0000256" key="4">
    <source>
        <dbReference type="ARBA" id="ARBA00022825"/>
    </source>
</evidence>
<dbReference type="InterPro" id="IPR022398">
    <property type="entry name" value="Peptidase_S8_His-AS"/>
</dbReference>
<evidence type="ECO:0000256" key="6">
    <source>
        <dbReference type="RuleBase" id="RU003355"/>
    </source>
</evidence>
<feature type="active site" description="Charge relay system" evidence="5">
    <location>
        <position position="88"/>
    </location>
</feature>
<dbReference type="EMBL" id="JAUSTR010000010">
    <property type="protein sequence ID" value="MDQ0163124.1"/>
    <property type="molecule type" value="Genomic_DNA"/>
</dbReference>
<evidence type="ECO:0000313" key="8">
    <source>
        <dbReference type="EMBL" id="MDQ0163124.1"/>
    </source>
</evidence>
<dbReference type="PROSITE" id="PS00138">
    <property type="entry name" value="SUBTILASE_SER"/>
    <property type="match status" value="1"/>
</dbReference>
<dbReference type="InterPro" id="IPR034202">
    <property type="entry name" value="Subtilisin_Carlsberg-like"/>
</dbReference>
<keyword evidence="4 5" id="KW-0720">Serine protease</keyword>
<dbReference type="InterPro" id="IPR051048">
    <property type="entry name" value="Peptidase_S8/S53_subtilisin"/>
</dbReference>
<dbReference type="InterPro" id="IPR023827">
    <property type="entry name" value="Peptidase_S8_Asp-AS"/>
</dbReference>
<evidence type="ECO:0000259" key="7">
    <source>
        <dbReference type="Pfam" id="PF00082"/>
    </source>
</evidence>
<feature type="active site" description="Charge relay system" evidence="5">
    <location>
        <position position="51"/>
    </location>
</feature>
<evidence type="ECO:0000313" key="9">
    <source>
        <dbReference type="Proteomes" id="UP001225646"/>
    </source>
</evidence>
<comment type="caution">
    <text evidence="8">The sequence shown here is derived from an EMBL/GenBank/DDBJ whole genome shotgun (WGS) entry which is preliminary data.</text>
</comment>
<evidence type="ECO:0000256" key="1">
    <source>
        <dbReference type="ARBA" id="ARBA00011073"/>
    </source>
</evidence>
<evidence type="ECO:0000256" key="3">
    <source>
        <dbReference type="ARBA" id="ARBA00022801"/>
    </source>
</evidence>
<dbReference type="PANTHER" id="PTHR43399:SF4">
    <property type="entry name" value="CELL WALL-ASSOCIATED PROTEASE"/>
    <property type="match status" value="1"/>
</dbReference>
<feature type="domain" description="Peptidase S8/S53" evidence="7">
    <location>
        <begin position="42"/>
        <end position="291"/>
    </location>
</feature>
<name>A0ABT9VQ72_9BACI</name>
<gene>
    <name evidence="8" type="ORF">J2S06_002202</name>
</gene>
<dbReference type="Gene3D" id="3.40.50.200">
    <property type="entry name" value="Peptidase S8/S53 domain"/>
    <property type="match status" value="1"/>
</dbReference>
<dbReference type="PROSITE" id="PS00136">
    <property type="entry name" value="SUBTILASE_ASP"/>
    <property type="match status" value="1"/>
</dbReference>
<keyword evidence="9" id="KW-1185">Reference proteome</keyword>
<dbReference type="Proteomes" id="UP001225646">
    <property type="component" value="Unassembled WGS sequence"/>
</dbReference>
<dbReference type="InterPro" id="IPR023828">
    <property type="entry name" value="Peptidase_S8_Ser-AS"/>
</dbReference>
<proteinExistence type="inferred from homology"/>
<dbReference type="PROSITE" id="PS00137">
    <property type="entry name" value="SUBTILASE_HIS"/>
    <property type="match status" value="1"/>
</dbReference>
<protein>
    <submittedName>
        <fullName evidence="8">Major intracellular serine protease</fullName>
        <ecNumber evidence="8">3.4.21.-</ecNumber>
    </submittedName>
</protein>